<proteinExistence type="predicted"/>
<dbReference type="GO" id="GO:0004252">
    <property type="term" value="F:serine-type endopeptidase activity"/>
    <property type="evidence" value="ECO:0007669"/>
    <property type="project" value="InterPro"/>
</dbReference>
<sequence>MLFKLSISLVMLCSVLPEELTTRSQLKLVSDLKHSYCAASKNWVAPHFADPWFCVERERCHSNGTRLEKYADYKEDTCKTFQHGGKNPICCFIGYIVGMDLGLFIKYGVERQKIDFKHPPRTIGLLFFEEYVRKHYFRAVSVAVAEVYKHSHVCSLVPVRHEVDTVDMVHYVPMVCAKKEECNRIKTFFKEDSIFGMAMDEGVGNEFCENTPEANGPVCCHPAAINEGLTVDSNWETPTLAIDQKFANRFKTSFQCEQYSRLVCDGTTDNCAKVTQKSGNSTAGEFPHLALIGIAIPRAQYFYCSGTVVSKYMILSTSFCIWHDDKIANVALTGDFDLWAYNESGSNETLSDIIDVLEPPDSDPEITDLVLFILRKPLVFGRYLRPACVNTLAPFHKDDTGYDHGTFTGFGTVTTGGRWSQYPKKIGNINIKDVDVSGCQKYNSGHLTHNSSFCFHRTTGGPCEFDLGAPITLEPTNMYCQWILFALATTQITECSSSDHILFKKVESAWRWFEDVLFRDDFDLFEFQVTPPTCHYSDEELSRHNFLHLRKRYSSIYPDGYPIIDIPED</sequence>
<evidence type="ECO:0000313" key="3">
    <source>
        <dbReference type="EMBL" id="JAT03291.1"/>
    </source>
</evidence>
<protein>
    <recommendedName>
        <fullName evidence="2">Peptidase S1 domain-containing protein</fullName>
    </recommendedName>
</protein>
<dbReference type="EMBL" id="GECU01004416">
    <property type="protein sequence ID" value="JAT03291.1"/>
    <property type="molecule type" value="Transcribed_RNA"/>
</dbReference>
<dbReference type="InterPro" id="IPR043504">
    <property type="entry name" value="Peptidase_S1_PA_chymotrypsin"/>
</dbReference>
<dbReference type="InterPro" id="IPR009003">
    <property type="entry name" value="Peptidase_S1_PA"/>
</dbReference>
<accession>A0A1B6JVR8</accession>
<dbReference type="InterPro" id="IPR001254">
    <property type="entry name" value="Trypsin_dom"/>
</dbReference>
<keyword evidence="1" id="KW-0732">Signal</keyword>
<dbReference type="InterPro" id="IPR051333">
    <property type="entry name" value="CLIP_Serine_Protease"/>
</dbReference>
<name>A0A1B6JVR8_9HEMI</name>
<dbReference type="AlphaFoldDB" id="A0A1B6JVR8"/>
<feature type="signal peptide" evidence="1">
    <location>
        <begin position="1"/>
        <end position="17"/>
    </location>
</feature>
<dbReference type="SUPFAM" id="SSF50494">
    <property type="entry name" value="Trypsin-like serine proteases"/>
    <property type="match status" value="1"/>
</dbReference>
<dbReference type="Pfam" id="PF00089">
    <property type="entry name" value="Trypsin"/>
    <property type="match status" value="1"/>
</dbReference>
<evidence type="ECO:0000256" key="1">
    <source>
        <dbReference type="SAM" id="SignalP"/>
    </source>
</evidence>
<dbReference type="GO" id="GO:0006508">
    <property type="term" value="P:proteolysis"/>
    <property type="evidence" value="ECO:0007669"/>
    <property type="project" value="InterPro"/>
</dbReference>
<evidence type="ECO:0000259" key="2">
    <source>
        <dbReference type="PROSITE" id="PS50240"/>
    </source>
</evidence>
<reference evidence="3" key="1">
    <citation type="submission" date="2015-11" db="EMBL/GenBank/DDBJ databases">
        <title>De novo transcriptome assembly of four potential Pierce s Disease insect vectors from Arizona vineyards.</title>
        <authorList>
            <person name="Tassone E.E."/>
        </authorList>
    </citation>
    <scope>NUCLEOTIDE SEQUENCE</scope>
</reference>
<dbReference type="SMART" id="SM00020">
    <property type="entry name" value="Tryp_SPc"/>
    <property type="match status" value="1"/>
</dbReference>
<dbReference type="Gene3D" id="2.40.10.10">
    <property type="entry name" value="Trypsin-like serine proteases"/>
    <property type="match status" value="1"/>
</dbReference>
<organism evidence="3">
    <name type="scientific">Homalodisca liturata</name>
    <dbReference type="NCBI Taxonomy" id="320908"/>
    <lineage>
        <taxon>Eukaryota</taxon>
        <taxon>Metazoa</taxon>
        <taxon>Ecdysozoa</taxon>
        <taxon>Arthropoda</taxon>
        <taxon>Hexapoda</taxon>
        <taxon>Insecta</taxon>
        <taxon>Pterygota</taxon>
        <taxon>Neoptera</taxon>
        <taxon>Paraneoptera</taxon>
        <taxon>Hemiptera</taxon>
        <taxon>Auchenorrhyncha</taxon>
        <taxon>Membracoidea</taxon>
        <taxon>Cicadellidae</taxon>
        <taxon>Cicadellinae</taxon>
        <taxon>Proconiini</taxon>
        <taxon>Homalodisca</taxon>
    </lineage>
</organism>
<feature type="domain" description="Peptidase S1" evidence="2">
    <location>
        <begin position="263"/>
        <end position="518"/>
    </location>
</feature>
<dbReference type="PROSITE" id="PS50240">
    <property type="entry name" value="TRYPSIN_DOM"/>
    <property type="match status" value="1"/>
</dbReference>
<feature type="chain" id="PRO_5008586149" description="Peptidase S1 domain-containing protein" evidence="1">
    <location>
        <begin position="18"/>
        <end position="569"/>
    </location>
</feature>
<dbReference type="PANTHER" id="PTHR24260">
    <property type="match status" value="1"/>
</dbReference>
<dbReference type="PANTHER" id="PTHR24260:SF136">
    <property type="entry name" value="GH08193P-RELATED"/>
    <property type="match status" value="1"/>
</dbReference>
<gene>
    <name evidence="3" type="ORF">g.15366</name>
</gene>